<sequence>MPREEVPVMIQTLHGSYGSSSTEDRQRTRPVPTKLSRQQVVRSESSSSSSSPSTKSPNRISDKMDRRSPNNSERGSQKKRPIKLAEMEEELKKVKDELITSELSKKRIQQEAEEARKQLILLSEKLNETESQLAESSSLDDSRIFELRKLSQERDRAWQNELEAMQKQHSVDSVALATAMSEIFKLKGMVREREKERDVARKELEASRGTIDSILVDGSKLMDSFGAVVGELEESRVQIKMLEEKLSRIGKEESREIHGDVETLEIKLHEEEILSMVQWQCVVEIIKQIQIESKERETKLEEAANSAKSEIMLLKANLFDKDCEFRKILDQSKKKEAEAELNLNLTKLKENLEKKEKKLNQVLHENELLRAELTKLSTERQELCEQSIIEKKIAIEAQKEALSKLEIAIEEVKESKEKASIVNEKLDSVTNMKAEMETELRRLRVQADQWKKAAETAMTLLTVGSKDKLIERTNSYNSNSNLNLNLSNSVSGKFGSLDFPDELDDEPLSWKNGNVLRRISGMWKK</sequence>
<feature type="compositionally biased region" description="Low complexity" evidence="4">
    <location>
        <begin position="43"/>
        <end position="56"/>
    </location>
</feature>
<proteinExistence type="inferred from homology"/>
<feature type="coiled-coil region" evidence="3">
    <location>
        <begin position="286"/>
        <end position="453"/>
    </location>
</feature>
<evidence type="ECO:0000256" key="3">
    <source>
        <dbReference type="SAM" id="Coils"/>
    </source>
</evidence>
<evidence type="ECO:0000256" key="4">
    <source>
        <dbReference type="SAM" id="MobiDB-lite"/>
    </source>
</evidence>
<evidence type="ECO:0000313" key="5">
    <source>
        <dbReference type="EMBL" id="KAF3321914.1"/>
    </source>
</evidence>
<feature type="region of interest" description="Disordered" evidence="4">
    <location>
        <begin position="1"/>
        <end position="84"/>
    </location>
</feature>
<comment type="caution">
    <text evidence="5">The sequence shown here is derived from an EMBL/GenBank/DDBJ whole genome shotgun (WGS) entry which is preliminary data.</text>
</comment>
<gene>
    <name evidence="5" type="ORF">FCM35_KLT14130</name>
</gene>
<dbReference type="EMBL" id="SWLB01000026">
    <property type="protein sequence ID" value="KAF3321914.1"/>
    <property type="molecule type" value="Genomic_DNA"/>
</dbReference>
<evidence type="ECO:0000256" key="1">
    <source>
        <dbReference type="ARBA" id="ARBA00009778"/>
    </source>
</evidence>
<name>A0A833VER5_9POAL</name>
<feature type="coiled-coil region" evidence="3">
    <location>
        <begin position="84"/>
        <end position="132"/>
    </location>
</feature>
<organism evidence="5 6">
    <name type="scientific">Carex littledalei</name>
    <dbReference type="NCBI Taxonomy" id="544730"/>
    <lineage>
        <taxon>Eukaryota</taxon>
        <taxon>Viridiplantae</taxon>
        <taxon>Streptophyta</taxon>
        <taxon>Embryophyta</taxon>
        <taxon>Tracheophyta</taxon>
        <taxon>Spermatophyta</taxon>
        <taxon>Magnoliopsida</taxon>
        <taxon>Liliopsida</taxon>
        <taxon>Poales</taxon>
        <taxon>Cyperaceae</taxon>
        <taxon>Cyperoideae</taxon>
        <taxon>Cariceae</taxon>
        <taxon>Carex</taxon>
        <taxon>Carex subgen. Euthyceras</taxon>
    </lineage>
</organism>
<dbReference type="InterPro" id="IPR029688">
    <property type="entry name" value="ICR"/>
</dbReference>
<keyword evidence="2 3" id="KW-0175">Coiled coil</keyword>
<dbReference type="PANTHER" id="PTHR34224:SF10">
    <property type="entry name" value="INTERACTOR OF CONSTITUTIVE ACTIVE ROPS 3"/>
    <property type="match status" value="1"/>
</dbReference>
<protein>
    <submittedName>
        <fullName evidence="5">Interactor of constitutive active ROPs 3 isoform X1</fullName>
    </submittedName>
</protein>
<dbReference type="Proteomes" id="UP000623129">
    <property type="component" value="Unassembled WGS sequence"/>
</dbReference>
<reference evidence="5" key="1">
    <citation type="submission" date="2020-01" db="EMBL/GenBank/DDBJ databases">
        <title>Genome sequence of Kobresia littledalei, the first chromosome-level genome in the family Cyperaceae.</title>
        <authorList>
            <person name="Qu G."/>
        </authorList>
    </citation>
    <scope>NUCLEOTIDE SEQUENCE</scope>
    <source>
        <strain evidence="5">C.B.Clarke</strain>
        <tissue evidence="5">Leaf</tissue>
    </source>
</reference>
<keyword evidence="6" id="KW-1185">Reference proteome</keyword>
<accession>A0A833VER5</accession>
<evidence type="ECO:0000313" key="6">
    <source>
        <dbReference type="Proteomes" id="UP000623129"/>
    </source>
</evidence>
<dbReference type="AlphaFoldDB" id="A0A833VER5"/>
<dbReference type="OrthoDB" id="1932291at2759"/>
<comment type="similarity">
    <text evidence="1">Belongs to the ICR family.</text>
</comment>
<evidence type="ECO:0000256" key="2">
    <source>
        <dbReference type="ARBA" id="ARBA00023054"/>
    </source>
</evidence>
<dbReference type="PANTHER" id="PTHR34224">
    <property type="entry name" value="INTERACTOR OF CONSTITUTIVE ACTIVE ROPS 2, CHLOROPLASTIC-RELATED"/>
    <property type="match status" value="1"/>
</dbReference>